<name>A0A916ZLJ4_9HYPH</name>
<dbReference type="AlphaFoldDB" id="A0A916ZLJ4"/>
<reference evidence="1" key="2">
    <citation type="submission" date="2020-09" db="EMBL/GenBank/DDBJ databases">
        <authorList>
            <person name="Sun Q."/>
            <person name="Zhou Y."/>
        </authorList>
    </citation>
    <scope>NUCLEOTIDE SEQUENCE</scope>
    <source>
        <strain evidence="1">CGMCC 1.15367</strain>
    </source>
</reference>
<protein>
    <submittedName>
        <fullName evidence="1">Uncharacterized protein</fullName>
    </submittedName>
</protein>
<gene>
    <name evidence="1" type="ORF">GCM10011390_21590</name>
</gene>
<dbReference type="RefSeq" id="WP_188908335.1">
    <property type="nucleotide sequence ID" value="NZ_BMIQ01000003.1"/>
</dbReference>
<dbReference type="Proteomes" id="UP000644699">
    <property type="component" value="Unassembled WGS sequence"/>
</dbReference>
<accession>A0A916ZLJ4</accession>
<evidence type="ECO:0000313" key="2">
    <source>
        <dbReference type="Proteomes" id="UP000644699"/>
    </source>
</evidence>
<proteinExistence type="predicted"/>
<organism evidence="1 2">
    <name type="scientific">Aureimonas endophytica</name>
    <dbReference type="NCBI Taxonomy" id="2027858"/>
    <lineage>
        <taxon>Bacteria</taxon>
        <taxon>Pseudomonadati</taxon>
        <taxon>Pseudomonadota</taxon>
        <taxon>Alphaproteobacteria</taxon>
        <taxon>Hyphomicrobiales</taxon>
        <taxon>Aurantimonadaceae</taxon>
        <taxon>Aureimonas</taxon>
    </lineage>
</organism>
<evidence type="ECO:0000313" key="1">
    <source>
        <dbReference type="EMBL" id="GGE02403.1"/>
    </source>
</evidence>
<keyword evidence="2" id="KW-1185">Reference proteome</keyword>
<comment type="caution">
    <text evidence="1">The sequence shown here is derived from an EMBL/GenBank/DDBJ whole genome shotgun (WGS) entry which is preliminary data.</text>
</comment>
<reference evidence="1" key="1">
    <citation type="journal article" date="2014" name="Int. J. Syst. Evol. Microbiol.">
        <title>Complete genome sequence of Corynebacterium casei LMG S-19264T (=DSM 44701T), isolated from a smear-ripened cheese.</title>
        <authorList>
            <consortium name="US DOE Joint Genome Institute (JGI-PGF)"/>
            <person name="Walter F."/>
            <person name="Albersmeier A."/>
            <person name="Kalinowski J."/>
            <person name="Ruckert C."/>
        </authorList>
    </citation>
    <scope>NUCLEOTIDE SEQUENCE</scope>
    <source>
        <strain evidence="1">CGMCC 1.15367</strain>
    </source>
</reference>
<dbReference type="EMBL" id="BMIQ01000003">
    <property type="protein sequence ID" value="GGE02403.1"/>
    <property type="molecule type" value="Genomic_DNA"/>
</dbReference>
<sequence>MATRDELYAKFGVTAEAAQLFETALGTLILCVRGLEEGWHAEPDGEAARRLLLDIDRKTLGGLLANLRESFLFDDDLTDLFATALNCRNRVNHGFFERHNYAIATAEGRDAMVADLEQSHQRLFDAWQMASRITTAFNEAFLAAREQATGIRIPEPTDLPKRPVMRGA</sequence>